<evidence type="ECO:0000256" key="1">
    <source>
        <dbReference type="SAM" id="Phobius"/>
    </source>
</evidence>
<accession>A0A6G1GQ42</accession>
<keyword evidence="1" id="KW-0472">Membrane</keyword>
<evidence type="ECO:0000313" key="3">
    <source>
        <dbReference type="Proteomes" id="UP000800041"/>
    </source>
</evidence>
<reference evidence="2" key="1">
    <citation type="journal article" date="2020" name="Stud. Mycol.">
        <title>101 Dothideomycetes genomes: a test case for predicting lifestyles and emergence of pathogens.</title>
        <authorList>
            <person name="Haridas S."/>
            <person name="Albert R."/>
            <person name="Binder M."/>
            <person name="Bloem J."/>
            <person name="Labutti K."/>
            <person name="Salamov A."/>
            <person name="Andreopoulos B."/>
            <person name="Baker S."/>
            <person name="Barry K."/>
            <person name="Bills G."/>
            <person name="Bluhm B."/>
            <person name="Cannon C."/>
            <person name="Castanera R."/>
            <person name="Culley D."/>
            <person name="Daum C."/>
            <person name="Ezra D."/>
            <person name="Gonzalez J."/>
            <person name="Henrissat B."/>
            <person name="Kuo A."/>
            <person name="Liang C."/>
            <person name="Lipzen A."/>
            <person name="Lutzoni F."/>
            <person name="Magnuson J."/>
            <person name="Mondo S."/>
            <person name="Nolan M."/>
            <person name="Ohm R."/>
            <person name="Pangilinan J."/>
            <person name="Park H.-J."/>
            <person name="Ramirez L."/>
            <person name="Alfaro M."/>
            <person name="Sun H."/>
            <person name="Tritt A."/>
            <person name="Yoshinaga Y."/>
            <person name="Zwiers L.-H."/>
            <person name="Turgeon B."/>
            <person name="Goodwin S."/>
            <person name="Spatafora J."/>
            <person name="Crous P."/>
            <person name="Grigoriev I."/>
        </authorList>
    </citation>
    <scope>NUCLEOTIDE SEQUENCE</scope>
    <source>
        <strain evidence="2">CBS 113979</strain>
    </source>
</reference>
<keyword evidence="1" id="KW-0812">Transmembrane</keyword>
<sequence>MAMVMVRTGRGVVDDRFVLYPRERLFLFLFFCGGWRGLWKYFCWVYFSLSFCNGGIRGVRLMGREGMLDITEAGKHYIYTREGEGSGTGWLADCWSTLWRCYSYFVLLAWL</sequence>
<keyword evidence="1" id="KW-1133">Transmembrane helix</keyword>
<feature type="transmembrane region" description="Helical" evidence="1">
    <location>
        <begin position="25"/>
        <end position="47"/>
    </location>
</feature>
<dbReference type="EMBL" id="ML977179">
    <property type="protein sequence ID" value="KAF1982920.1"/>
    <property type="molecule type" value="Genomic_DNA"/>
</dbReference>
<keyword evidence="3" id="KW-1185">Reference proteome</keyword>
<dbReference type="Proteomes" id="UP000800041">
    <property type="component" value="Unassembled WGS sequence"/>
</dbReference>
<name>A0A6G1GQ42_9PEZI</name>
<evidence type="ECO:0000313" key="2">
    <source>
        <dbReference type="EMBL" id="KAF1982920.1"/>
    </source>
</evidence>
<organism evidence="2 3">
    <name type="scientific">Aulographum hederae CBS 113979</name>
    <dbReference type="NCBI Taxonomy" id="1176131"/>
    <lineage>
        <taxon>Eukaryota</taxon>
        <taxon>Fungi</taxon>
        <taxon>Dikarya</taxon>
        <taxon>Ascomycota</taxon>
        <taxon>Pezizomycotina</taxon>
        <taxon>Dothideomycetes</taxon>
        <taxon>Pleosporomycetidae</taxon>
        <taxon>Aulographales</taxon>
        <taxon>Aulographaceae</taxon>
    </lineage>
</organism>
<dbReference type="AlphaFoldDB" id="A0A6G1GQ42"/>
<proteinExistence type="predicted"/>
<protein>
    <submittedName>
        <fullName evidence="2">Uncharacterized protein</fullName>
    </submittedName>
</protein>
<gene>
    <name evidence="2" type="ORF">K402DRAFT_183645</name>
</gene>